<dbReference type="GO" id="GO:0005509">
    <property type="term" value="F:calcium ion binding"/>
    <property type="evidence" value="ECO:0007669"/>
    <property type="project" value="InterPro"/>
</dbReference>
<reference evidence="3 4" key="1">
    <citation type="journal article" date="2015" name="Int. J. Syst. Evol. Microbiol.">
        <title>Aestuariivita atlantica sp. nov., isolated from deep sea sediment of the Atlantic Ocean.</title>
        <authorList>
            <person name="Li G."/>
            <person name="Lai Q."/>
            <person name="Du Y."/>
            <person name="Liu X."/>
            <person name="Sun F."/>
            <person name="Shao Z."/>
        </authorList>
    </citation>
    <scope>NUCLEOTIDE SEQUENCE [LARGE SCALE GENOMIC DNA]</scope>
    <source>
        <strain evidence="3 4">22II-S11-z3</strain>
    </source>
</reference>
<feature type="domain" description="EF-hand" evidence="2">
    <location>
        <begin position="124"/>
        <end position="150"/>
    </location>
</feature>
<dbReference type="PROSITE" id="PS50222">
    <property type="entry name" value="EF_HAND_2"/>
    <property type="match status" value="2"/>
</dbReference>
<protein>
    <recommendedName>
        <fullName evidence="2">EF-hand domain-containing protein</fullName>
    </recommendedName>
</protein>
<evidence type="ECO:0000256" key="1">
    <source>
        <dbReference type="SAM" id="MobiDB-lite"/>
    </source>
</evidence>
<dbReference type="SUPFAM" id="SSF47473">
    <property type="entry name" value="EF-hand"/>
    <property type="match status" value="1"/>
</dbReference>
<dbReference type="PROSITE" id="PS00018">
    <property type="entry name" value="EF_HAND_1"/>
    <property type="match status" value="2"/>
</dbReference>
<gene>
    <name evidence="3" type="ORF">ATO11_03930</name>
</gene>
<feature type="compositionally biased region" description="Basic and acidic residues" evidence="1">
    <location>
        <begin position="146"/>
        <end position="156"/>
    </location>
</feature>
<dbReference type="AlphaFoldDB" id="A0A0L1JTD2"/>
<dbReference type="InterPro" id="IPR011992">
    <property type="entry name" value="EF-hand-dom_pair"/>
</dbReference>
<dbReference type="EMBL" id="AQQZ01000002">
    <property type="protein sequence ID" value="KNG95029.1"/>
    <property type="molecule type" value="Genomic_DNA"/>
</dbReference>
<dbReference type="STRING" id="1317121.ATO11_03930"/>
<evidence type="ECO:0000259" key="2">
    <source>
        <dbReference type="PROSITE" id="PS50222"/>
    </source>
</evidence>
<dbReference type="PATRIC" id="fig|1317121.7.peg.1156"/>
<dbReference type="SMART" id="SM00054">
    <property type="entry name" value="EFh"/>
    <property type="match status" value="2"/>
</dbReference>
<feature type="region of interest" description="Disordered" evidence="1">
    <location>
        <begin position="142"/>
        <end position="179"/>
    </location>
</feature>
<comment type="caution">
    <text evidence="3">The sequence shown here is derived from an EMBL/GenBank/DDBJ whole genome shotgun (WGS) entry which is preliminary data.</text>
</comment>
<keyword evidence="4" id="KW-1185">Reference proteome</keyword>
<evidence type="ECO:0000313" key="4">
    <source>
        <dbReference type="Proteomes" id="UP000036938"/>
    </source>
</evidence>
<accession>A0A0L1JTD2</accession>
<name>A0A0L1JTD2_9RHOB</name>
<dbReference type="Gene3D" id="1.10.238.10">
    <property type="entry name" value="EF-hand"/>
    <property type="match status" value="2"/>
</dbReference>
<dbReference type="Pfam" id="PF13202">
    <property type="entry name" value="EF-hand_5"/>
    <property type="match status" value="3"/>
</dbReference>
<feature type="domain" description="EF-hand" evidence="2">
    <location>
        <begin position="83"/>
        <end position="118"/>
    </location>
</feature>
<evidence type="ECO:0000313" key="3">
    <source>
        <dbReference type="EMBL" id="KNG95029.1"/>
    </source>
</evidence>
<organism evidence="3 4">
    <name type="scientific">Pseudaestuariivita atlantica</name>
    <dbReference type="NCBI Taxonomy" id="1317121"/>
    <lineage>
        <taxon>Bacteria</taxon>
        <taxon>Pseudomonadati</taxon>
        <taxon>Pseudomonadota</taxon>
        <taxon>Alphaproteobacteria</taxon>
        <taxon>Rhodobacterales</taxon>
        <taxon>Paracoccaceae</taxon>
        <taxon>Pseudaestuariivita</taxon>
    </lineage>
</organism>
<dbReference type="InterPro" id="IPR002048">
    <property type="entry name" value="EF_hand_dom"/>
</dbReference>
<proteinExistence type="predicted"/>
<dbReference type="OrthoDB" id="5470953at2"/>
<sequence>MMHGGQGGMMGGGMMGADMMGADMMGGGMMGADMMGGGMMGGGMMGADMKGQGMMGQGMMMGDAGHFQSLFDANDDGTVTPEELRAGFLDALKTYDADGNGSLSLDEFDTMHAAHIRATTVDRFQAFDADGDGQVTAEEIAAPADRMQKMMDRREATAQQRMPMMDGDDAQRGGMMNDN</sequence>
<dbReference type="InterPro" id="IPR018247">
    <property type="entry name" value="EF_Hand_1_Ca_BS"/>
</dbReference>
<dbReference type="Proteomes" id="UP000036938">
    <property type="component" value="Unassembled WGS sequence"/>
</dbReference>